<evidence type="ECO:0000313" key="2">
    <source>
        <dbReference type="EMBL" id="ABC64980.1"/>
    </source>
</evidence>
<evidence type="ECO:0000259" key="1">
    <source>
        <dbReference type="PROSITE" id="PS50943"/>
    </source>
</evidence>
<dbReference type="InterPro" id="IPR010982">
    <property type="entry name" value="Lambda_DNA-bd_dom_sf"/>
</dbReference>
<dbReference type="Gene3D" id="1.10.260.40">
    <property type="entry name" value="lambda repressor-like DNA-binding domains"/>
    <property type="match status" value="1"/>
</dbReference>
<dbReference type="EMBL" id="CP000157">
    <property type="protein sequence ID" value="ABC64980.1"/>
    <property type="molecule type" value="Genomic_DNA"/>
</dbReference>
<reference evidence="3" key="1">
    <citation type="journal article" date="2009" name="J. Bacteriol.">
        <title>Complete genome sequence of Erythrobacter litoralis HTCC2594.</title>
        <authorList>
            <person name="Oh H.M."/>
            <person name="Giovannoni S.J."/>
            <person name="Ferriera S."/>
            <person name="Johnson J."/>
            <person name="Cho J.C."/>
        </authorList>
    </citation>
    <scope>NUCLEOTIDE SEQUENCE [LARGE SCALE GENOMIC DNA]</scope>
    <source>
        <strain evidence="3">HTCC2594</strain>
    </source>
</reference>
<organism evidence="2 3">
    <name type="scientific">Erythrobacter litoralis (strain HTCC2594)</name>
    <dbReference type="NCBI Taxonomy" id="314225"/>
    <lineage>
        <taxon>Bacteria</taxon>
        <taxon>Pseudomonadati</taxon>
        <taxon>Pseudomonadota</taxon>
        <taxon>Alphaproteobacteria</taxon>
        <taxon>Sphingomonadales</taxon>
        <taxon>Erythrobacteraceae</taxon>
        <taxon>Erythrobacter/Porphyrobacter group</taxon>
        <taxon>Erythrobacter</taxon>
    </lineage>
</organism>
<dbReference type="PROSITE" id="PS50943">
    <property type="entry name" value="HTH_CROC1"/>
    <property type="match status" value="1"/>
</dbReference>
<gene>
    <name evidence="2" type="ordered locus">ELI_14440</name>
</gene>
<name>Q2N5R1_ERYLH</name>
<sequence>MPAEEGANIVVKLDDLLHERRMTLTELAERVGLTLANLSILKTGKAKAIRFSTLEAICRELDCQPGDLLSYSGQAT</sequence>
<dbReference type="HOGENOM" id="CLU_066192_31_8_5"/>
<dbReference type="PANTHER" id="PTHR37301">
    <property type="entry name" value="DNA-BINDING PROTEIN-RELATED"/>
    <property type="match status" value="1"/>
</dbReference>
<dbReference type="GO" id="GO:0003677">
    <property type="term" value="F:DNA binding"/>
    <property type="evidence" value="ECO:0007669"/>
    <property type="project" value="InterPro"/>
</dbReference>
<dbReference type="CDD" id="cd00093">
    <property type="entry name" value="HTH_XRE"/>
    <property type="match status" value="1"/>
</dbReference>
<dbReference type="SUPFAM" id="SSF47413">
    <property type="entry name" value="lambda repressor-like DNA-binding domains"/>
    <property type="match status" value="1"/>
</dbReference>
<feature type="domain" description="HTH cro/C1-type" evidence="1">
    <location>
        <begin position="13"/>
        <end position="68"/>
    </location>
</feature>
<accession>Q2N5R1</accession>
<dbReference type="PANTHER" id="PTHR37301:SF1">
    <property type="entry name" value="DNA-BINDING PROTEIN"/>
    <property type="match status" value="1"/>
</dbReference>
<dbReference type="OrthoDB" id="9805309at2"/>
<dbReference type="SMART" id="SM00530">
    <property type="entry name" value="HTH_XRE"/>
    <property type="match status" value="1"/>
</dbReference>
<keyword evidence="3" id="KW-1185">Reference proteome</keyword>
<protein>
    <submittedName>
        <fullName evidence="2">Transcriptional regulator</fullName>
    </submittedName>
</protein>
<dbReference type="KEGG" id="eli:ELI_14440"/>
<proteinExistence type="predicted"/>
<dbReference type="STRING" id="314225.ELI_14440"/>
<dbReference type="Pfam" id="PF13443">
    <property type="entry name" value="HTH_26"/>
    <property type="match status" value="1"/>
</dbReference>
<evidence type="ECO:0000313" key="3">
    <source>
        <dbReference type="Proteomes" id="UP000008808"/>
    </source>
</evidence>
<dbReference type="Proteomes" id="UP000008808">
    <property type="component" value="Chromosome"/>
</dbReference>
<dbReference type="RefSeq" id="WP_011415802.1">
    <property type="nucleotide sequence ID" value="NC_007722.1"/>
</dbReference>
<dbReference type="InterPro" id="IPR001387">
    <property type="entry name" value="Cro/C1-type_HTH"/>
</dbReference>
<dbReference type="AlphaFoldDB" id="Q2N5R1"/>
<dbReference type="eggNOG" id="COG3655">
    <property type="taxonomic scope" value="Bacteria"/>
</dbReference>